<keyword evidence="5" id="KW-1185">Reference proteome</keyword>
<reference evidence="4 5" key="1">
    <citation type="submission" date="2017-03" db="EMBL/GenBank/DDBJ databases">
        <title>Draft Genome sequence of Marispirochaeta sp. strain JC444.</title>
        <authorList>
            <person name="Shivani Y."/>
            <person name="Subhash Y."/>
            <person name="Sasikala C."/>
            <person name="Ramana C."/>
        </authorList>
    </citation>
    <scope>NUCLEOTIDE SEQUENCE [LARGE SCALE GENOMIC DNA]</scope>
    <source>
        <strain evidence="4 5">JC444</strain>
    </source>
</reference>
<dbReference type="GO" id="GO:0055085">
    <property type="term" value="P:transmembrane transport"/>
    <property type="evidence" value="ECO:0007669"/>
    <property type="project" value="InterPro"/>
</dbReference>
<dbReference type="PANTHER" id="PTHR35841">
    <property type="entry name" value="PHOSPHONATES-BINDING PERIPLASMIC PROTEIN"/>
    <property type="match status" value="1"/>
</dbReference>
<evidence type="ECO:0008006" key="6">
    <source>
        <dbReference type="Google" id="ProtNLM"/>
    </source>
</evidence>
<evidence type="ECO:0000256" key="1">
    <source>
        <dbReference type="ARBA" id="ARBA00007162"/>
    </source>
</evidence>
<accession>A0A1Y1RZY4</accession>
<keyword evidence="2 3" id="KW-0732">Signal</keyword>
<sequence length="284" mass="31957">MKLRILLLTAACILGLQTLIQAETVKIGVFPSNEPAKLYQVMEYFGDYLSEKTGDDISVIVSHDYTELGLRFREGSIDIAWLNTLTYVRLKSVIPGIRYLATYMERNERTGEIIPYYRSNIVSLKSSGFSSLEDIRDRLFAFTDPSSTSGYAYPNMMLKQRGIDPESYFRKVFYLRQHDRVVEALRHGSIAAGAISDGTLSAAIRRYGDIFTVLAESDPIPLDAIVSTEVFPSVKIKAYRDALLSMPGDHQFLRAMKETLGWNAAGFAVLDNAFYDSVREALKQ</sequence>
<evidence type="ECO:0000256" key="3">
    <source>
        <dbReference type="SAM" id="SignalP"/>
    </source>
</evidence>
<evidence type="ECO:0000313" key="5">
    <source>
        <dbReference type="Proteomes" id="UP000192343"/>
    </source>
</evidence>
<comment type="caution">
    <text evidence="4">The sequence shown here is derived from an EMBL/GenBank/DDBJ whole genome shotgun (WGS) entry which is preliminary data.</text>
</comment>
<name>A0A1Y1RZY4_9SPIO</name>
<dbReference type="SUPFAM" id="SSF53850">
    <property type="entry name" value="Periplasmic binding protein-like II"/>
    <property type="match status" value="1"/>
</dbReference>
<evidence type="ECO:0000256" key="2">
    <source>
        <dbReference type="ARBA" id="ARBA00022729"/>
    </source>
</evidence>
<dbReference type="STRING" id="1963862.B4O97_06880"/>
<feature type="chain" id="PRO_5012733972" description="Solute-binding protein family 3/N-terminal domain-containing protein" evidence="3">
    <location>
        <begin position="23"/>
        <end position="284"/>
    </location>
</feature>
<dbReference type="EMBL" id="MWQY01000006">
    <property type="protein sequence ID" value="ORC36307.1"/>
    <property type="molecule type" value="Genomic_DNA"/>
</dbReference>
<dbReference type="NCBIfam" id="TIGR01098">
    <property type="entry name" value="3A0109s03R"/>
    <property type="match status" value="1"/>
</dbReference>
<dbReference type="GO" id="GO:0043190">
    <property type="term" value="C:ATP-binding cassette (ABC) transporter complex"/>
    <property type="evidence" value="ECO:0007669"/>
    <property type="project" value="InterPro"/>
</dbReference>
<dbReference type="Gene3D" id="3.40.190.10">
    <property type="entry name" value="Periplasmic binding protein-like II"/>
    <property type="match status" value="2"/>
</dbReference>
<protein>
    <recommendedName>
        <fullName evidence="6">Solute-binding protein family 3/N-terminal domain-containing protein</fullName>
    </recommendedName>
</protein>
<comment type="similarity">
    <text evidence="1">Belongs to the phosphate/phosphite/phosphonate binding protein family.</text>
</comment>
<proteinExistence type="inferred from homology"/>
<dbReference type="Proteomes" id="UP000192343">
    <property type="component" value="Unassembled WGS sequence"/>
</dbReference>
<dbReference type="Pfam" id="PF12974">
    <property type="entry name" value="Phosphonate-bd"/>
    <property type="match status" value="1"/>
</dbReference>
<dbReference type="PANTHER" id="PTHR35841:SF1">
    <property type="entry name" value="PHOSPHONATES-BINDING PERIPLASMIC PROTEIN"/>
    <property type="match status" value="1"/>
</dbReference>
<gene>
    <name evidence="4" type="ORF">B4O97_06880</name>
</gene>
<dbReference type="InterPro" id="IPR005770">
    <property type="entry name" value="PhnD"/>
</dbReference>
<evidence type="ECO:0000313" key="4">
    <source>
        <dbReference type="EMBL" id="ORC36307.1"/>
    </source>
</evidence>
<organism evidence="4 5">
    <name type="scientific">Marispirochaeta aestuarii</name>
    <dbReference type="NCBI Taxonomy" id="1963862"/>
    <lineage>
        <taxon>Bacteria</taxon>
        <taxon>Pseudomonadati</taxon>
        <taxon>Spirochaetota</taxon>
        <taxon>Spirochaetia</taxon>
        <taxon>Spirochaetales</taxon>
        <taxon>Spirochaetaceae</taxon>
        <taxon>Marispirochaeta</taxon>
    </lineage>
</organism>
<feature type="signal peptide" evidence="3">
    <location>
        <begin position="1"/>
        <end position="22"/>
    </location>
</feature>
<dbReference type="AlphaFoldDB" id="A0A1Y1RZY4"/>